<keyword evidence="2" id="KW-1185">Reference proteome</keyword>
<proteinExistence type="predicted"/>
<accession>A0ABU6QNM9</accession>
<sequence length="127" mass="14294">MQGLFCSSLLSLWNARNKLIFEGTEFSALELVELANSKHEEYLKAVLITDSGTKILPPGAASSDHWMPPQIIKLRVVEFSHVKRSGNRIAHELAQLALTNPNFMWLEDAPIDICNLALMDRIDPIHE</sequence>
<gene>
    <name evidence="1" type="ORF">PIB30_067776</name>
</gene>
<name>A0ABU6QNM9_9FABA</name>
<evidence type="ECO:0000313" key="1">
    <source>
        <dbReference type="EMBL" id="MED6113097.1"/>
    </source>
</evidence>
<dbReference type="Proteomes" id="UP001341840">
    <property type="component" value="Unassembled WGS sequence"/>
</dbReference>
<comment type="caution">
    <text evidence="1">The sequence shown here is derived from an EMBL/GenBank/DDBJ whole genome shotgun (WGS) entry which is preliminary data.</text>
</comment>
<organism evidence="1 2">
    <name type="scientific">Stylosanthes scabra</name>
    <dbReference type="NCBI Taxonomy" id="79078"/>
    <lineage>
        <taxon>Eukaryota</taxon>
        <taxon>Viridiplantae</taxon>
        <taxon>Streptophyta</taxon>
        <taxon>Embryophyta</taxon>
        <taxon>Tracheophyta</taxon>
        <taxon>Spermatophyta</taxon>
        <taxon>Magnoliopsida</taxon>
        <taxon>eudicotyledons</taxon>
        <taxon>Gunneridae</taxon>
        <taxon>Pentapetalae</taxon>
        <taxon>rosids</taxon>
        <taxon>fabids</taxon>
        <taxon>Fabales</taxon>
        <taxon>Fabaceae</taxon>
        <taxon>Papilionoideae</taxon>
        <taxon>50 kb inversion clade</taxon>
        <taxon>dalbergioids sensu lato</taxon>
        <taxon>Dalbergieae</taxon>
        <taxon>Pterocarpus clade</taxon>
        <taxon>Stylosanthes</taxon>
    </lineage>
</organism>
<protein>
    <recommendedName>
        <fullName evidence="3">RNase H type-1 domain-containing protein</fullName>
    </recommendedName>
</protein>
<evidence type="ECO:0000313" key="2">
    <source>
        <dbReference type="Proteomes" id="UP001341840"/>
    </source>
</evidence>
<evidence type="ECO:0008006" key="3">
    <source>
        <dbReference type="Google" id="ProtNLM"/>
    </source>
</evidence>
<dbReference type="EMBL" id="JASCZI010000714">
    <property type="protein sequence ID" value="MED6113097.1"/>
    <property type="molecule type" value="Genomic_DNA"/>
</dbReference>
<reference evidence="1 2" key="1">
    <citation type="journal article" date="2023" name="Plants (Basel)">
        <title>Bridging the Gap: Combining Genomics and Transcriptomics Approaches to Understand Stylosanthes scabra, an Orphan Legume from the Brazilian Caatinga.</title>
        <authorList>
            <person name="Ferreira-Neto J.R.C."/>
            <person name="da Silva M.D."/>
            <person name="Binneck E."/>
            <person name="de Melo N.F."/>
            <person name="da Silva R.H."/>
            <person name="de Melo A.L.T.M."/>
            <person name="Pandolfi V."/>
            <person name="Bustamante F.O."/>
            <person name="Brasileiro-Vidal A.C."/>
            <person name="Benko-Iseppon A.M."/>
        </authorList>
    </citation>
    <scope>NUCLEOTIDE SEQUENCE [LARGE SCALE GENOMIC DNA]</scope>
    <source>
        <tissue evidence="1">Leaves</tissue>
    </source>
</reference>